<dbReference type="AlphaFoldDB" id="A0A4S8MGX0"/>
<organism evidence="2 3">
    <name type="scientific">Dendrothele bispora (strain CBS 962.96)</name>
    <dbReference type="NCBI Taxonomy" id="1314807"/>
    <lineage>
        <taxon>Eukaryota</taxon>
        <taxon>Fungi</taxon>
        <taxon>Dikarya</taxon>
        <taxon>Basidiomycota</taxon>
        <taxon>Agaricomycotina</taxon>
        <taxon>Agaricomycetes</taxon>
        <taxon>Agaricomycetidae</taxon>
        <taxon>Agaricales</taxon>
        <taxon>Agaricales incertae sedis</taxon>
        <taxon>Dendrothele</taxon>
    </lineage>
</organism>
<gene>
    <name evidence="2" type="ORF">K435DRAFT_655203</name>
</gene>
<feature type="non-terminal residue" evidence="2">
    <location>
        <position position="1"/>
    </location>
</feature>
<evidence type="ECO:0000256" key="1">
    <source>
        <dbReference type="SAM" id="MobiDB-lite"/>
    </source>
</evidence>
<accession>A0A4S8MGX0</accession>
<sequence>QKFQSRREIASTMVEHSQDNGDEEGLSFWKATLDAISMLKSDGMSDEDSDHEGQEKVKVVRDLKFRHTDFKALFQHVDSTPRVMKRLFNQSGKKRLRRVFSSEISDRSPPPNLPSTFYRPEYLDLMKKGILPWVVVQENATVSIPKVALPVQEE</sequence>
<dbReference type="OrthoDB" id="2874374at2759"/>
<dbReference type="EMBL" id="ML179089">
    <property type="protein sequence ID" value="THV01479.1"/>
    <property type="molecule type" value="Genomic_DNA"/>
</dbReference>
<reference evidence="2 3" key="1">
    <citation type="journal article" date="2019" name="Nat. Ecol. Evol.">
        <title>Megaphylogeny resolves global patterns of mushroom evolution.</title>
        <authorList>
            <person name="Varga T."/>
            <person name="Krizsan K."/>
            <person name="Foldi C."/>
            <person name="Dima B."/>
            <person name="Sanchez-Garcia M."/>
            <person name="Sanchez-Ramirez S."/>
            <person name="Szollosi G.J."/>
            <person name="Szarkandi J.G."/>
            <person name="Papp V."/>
            <person name="Albert L."/>
            <person name="Andreopoulos W."/>
            <person name="Angelini C."/>
            <person name="Antonin V."/>
            <person name="Barry K.W."/>
            <person name="Bougher N.L."/>
            <person name="Buchanan P."/>
            <person name="Buyck B."/>
            <person name="Bense V."/>
            <person name="Catcheside P."/>
            <person name="Chovatia M."/>
            <person name="Cooper J."/>
            <person name="Damon W."/>
            <person name="Desjardin D."/>
            <person name="Finy P."/>
            <person name="Geml J."/>
            <person name="Haridas S."/>
            <person name="Hughes K."/>
            <person name="Justo A."/>
            <person name="Karasinski D."/>
            <person name="Kautmanova I."/>
            <person name="Kiss B."/>
            <person name="Kocsube S."/>
            <person name="Kotiranta H."/>
            <person name="LaButti K.M."/>
            <person name="Lechner B.E."/>
            <person name="Liimatainen K."/>
            <person name="Lipzen A."/>
            <person name="Lukacs Z."/>
            <person name="Mihaltcheva S."/>
            <person name="Morgado L.N."/>
            <person name="Niskanen T."/>
            <person name="Noordeloos M.E."/>
            <person name="Ohm R.A."/>
            <person name="Ortiz-Santana B."/>
            <person name="Ovrebo C."/>
            <person name="Racz N."/>
            <person name="Riley R."/>
            <person name="Savchenko A."/>
            <person name="Shiryaev A."/>
            <person name="Soop K."/>
            <person name="Spirin V."/>
            <person name="Szebenyi C."/>
            <person name="Tomsovsky M."/>
            <person name="Tulloss R.E."/>
            <person name="Uehling J."/>
            <person name="Grigoriev I.V."/>
            <person name="Vagvolgyi C."/>
            <person name="Papp T."/>
            <person name="Martin F.M."/>
            <person name="Miettinen O."/>
            <person name="Hibbett D.S."/>
            <person name="Nagy L.G."/>
        </authorList>
    </citation>
    <scope>NUCLEOTIDE SEQUENCE [LARGE SCALE GENOMIC DNA]</scope>
    <source>
        <strain evidence="2 3">CBS 962.96</strain>
    </source>
</reference>
<protein>
    <submittedName>
        <fullName evidence="2">Uncharacterized protein</fullName>
    </submittedName>
</protein>
<evidence type="ECO:0000313" key="2">
    <source>
        <dbReference type="EMBL" id="THV01479.1"/>
    </source>
</evidence>
<evidence type="ECO:0000313" key="3">
    <source>
        <dbReference type="Proteomes" id="UP000297245"/>
    </source>
</evidence>
<feature type="region of interest" description="Disordered" evidence="1">
    <location>
        <begin position="1"/>
        <end position="22"/>
    </location>
</feature>
<keyword evidence="3" id="KW-1185">Reference proteome</keyword>
<name>A0A4S8MGX0_DENBC</name>
<dbReference type="Proteomes" id="UP000297245">
    <property type="component" value="Unassembled WGS sequence"/>
</dbReference>
<proteinExistence type="predicted"/>